<feature type="transmembrane region" description="Helical" evidence="1">
    <location>
        <begin position="155"/>
        <end position="177"/>
    </location>
</feature>
<feature type="transmembrane region" description="Helical" evidence="1">
    <location>
        <begin position="259"/>
        <end position="282"/>
    </location>
</feature>
<dbReference type="PANTHER" id="PTHR12242:SF1">
    <property type="entry name" value="MYND-TYPE DOMAIN-CONTAINING PROTEIN"/>
    <property type="match status" value="1"/>
</dbReference>
<feature type="transmembrane region" description="Helical" evidence="1">
    <location>
        <begin position="80"/>
        <end position="102"/>
    </location>
</feature>
<organism evidence="2 3">
    <name type="scientific">Sinanodonta woodiana</name>
    <name type="common">Chinese pond mussel</name>
    <name type="synonym">Anodonta woodiana</name>
    <dbReference type="NCBI Taxonomy" id="1069815"/>
    <lineage>
        <taxon>Eukaryota</taxon>
        <taxon>Metazoa</taxon>
        <taxon>Spiralia</taxon>
        <taxon>Lophotrochozoa</taxon>
        <taxon>Mollusca</taxon>
        <taxon>Bivalvia</taxon>
        <taxon>Autobranchia</taxon>
        <taxon>Heteroconchia</taxon>
        <taxon>Palaeoheterodonta</taxon>
        <taxon>Unionida</taxon>
        <taxon>Unionoidea</taxon>
        <taxon>Unionidae</taxon>
        <taxon>Unioninae</taxon>
        <taxon>Sinanodonta</taxon>
    </lineage>
</organism>
<proteinExistence type="predicted"/>
<dbReference type="InterPro" id="IPR049352">
    <property type="entry name" value="Rost"/>
</dbReference>
<keyword evidence="1" id="KW-1133">Transmembrane helix</keyword>
<accession>A0ABD3W290</accession>
<protein>
    <recommendedName>
        <fullName evidence="4">Protein rolling stone</fullName>
    </recommendedName>
</protein>
<dbReference type="EMBL" id="JBJQND010000009">
    <property type="protein sequence ID" value="KAL3866872.1"/>
    <property type="molecule type" value="Genomic_DNA"/>
</dbReference>
<evidence type="ECO:0000256" key="1">
    <source>
        <dbReference type="SAM" id="Phobius"/>
    </source>
</evidence>
<feature type="transmembrane region" description="Helical" evidence="1">
    <location>
        <begin position="183"/>
        <end position="201"/>
    </location>
</feature>
<reference evidence="2 3" key="1">
    <citation type="submission" date="2024-11" db="EMBL/GenBank/DDBJ databases">
        <title>Chromosome-level genome assembly of the freshwater bivalve Anodonta woodiana.</title>
        <authorList>
            <person name="Chen X."/>
        </authorList>
    </citation>
    <scope>NUCLEOTIDE SEQUENCE [LARGE SCALE GENOMIC DNA]</scope>
    <source>
        <strain evidence="2">MN2024</strain>
        <tissue evidence="2">Gills</tissue>
    </source>
</reference>
<name>A0ABD3W290_SINWO</name>
<comment type="caution">
    <text evidence="2">The sequence shown here is derived from an EMBL/GenBank/DDBJ whole genome shotgun (WGS) entry which is preliminary data.</text>
</comment>
<keyword evidence="1" id="KW-0472">Membrane</keyword>
<feature type="transmembrane region" description="Helical" evidence="1">
    <location>
        <begin position="213"/>
        <end position="235"/>
    </location>
</feature>
<evidence type="ECO:0008006" key="4">
    <source>
        <dbReference type="Google" id="ProtNLM"/>
    </source>
</evidence>
<feature type="transmembrane region" description="Helical" evidence="1">
    <location>
        <begin position="114"/>
        <end position="134"/>
    </location>
</feature>
<evidence type="ECO:0000313" key="3">
    <source>
        <dbReference type="Proteomes" id="UP001634394"/>
    </source>
</evidence>
<evidence type="ECO:0000313" key="2">
    <source>
        <dbReference type="EMBL" id="KAL3866872.1"/>
    </source>
</evidence>
<dbReference type="Pfam" id="PF21534">
    <property type="entry name" value="Rost"/>
    <property type="match status" value="1"/>
</dbReference>
<keyword evidence="1" id="KW-0812">Transmembrane</keyword>
<dbReference type="AlphaFoldDB" id="A0ABD3W290"/>
<dbReference type="Proteomes" id="UP001634394">
    <property type="component" value="Unassembled WGS sequence"/>
</dbReference>
<gene>
    <name evidence="2" type="ORF">ACJMK2_044125</name>
</gene>
<keyword evidence="3" id="KW-1185">Reference proteome</keyword>
<dbReference type="PANTHER" id="PTHR12242">
    <property type="entry name" value="OS02G0130600 PROTEIN-RELATED"/>
    <property type="match status" value="1"/>
</dbReference>
<sequence length="314" mass="37012">MFKLSLKLVRATHNGVVLAQRGLRTYTRYVYYSLRDRKGRQNGPYSSHGADDIEERYSLNHTSYEDFLLSQWSNSAYHYAMYRTLVAVYFTFMVFYAAVYGVLGWKMLIMLTYWSFYILTACQIIRAANCWHYIQLKKDGKDPKVMLQNSKRIKFQWLLHNLSCNAAPIVSILFWTLAYDGSGVNLINITTHGVNAVFVIMDTFITRTPVRLIHLYHSTLYGLLYGLFSVIYWQFGGTNHKNEPFIYKVLDFSLSLKIAFSYIFTIAFIVAPMIHCMFFFLYRFRLFIHRYLKVAERRDKKCTSTYEIQNKETS</sequence>